<sequence>MKYTKIGIVLGSLVVIFAIVASFAQNSQIRNVLLAIVAITVLVGAGNWLNSYLGIERKPQEFNQPDREATEPEVKDAP</sequence>
<proteinExistence type="predicted"/>
<keyword evidence="1" id="KW-0812">Transmembrane</keyword>
<dbReference type="AlphaFoldDB" id="A0A6J7AKZ9"/>
<feature type="transmembrane region" description="Helical" evidence="1">
    <location>
        <begin position="31"/>
        <end position="49"/>
    </location>
</feature>
<name>A0A6J7AKZ9_9ZZZZ</name>
<evidence type="ECO:0000313" key="4">
    <source>
        <dbReference type="EMBL" id="CAB5031821.1"/>
    </source>
</evidence>
<dbReference type="EMBL" id="CAFABE010000093">
    <property type="protein sequence ID" value="CAB4833483.1"/>
    <property type="molecule type" value="Genomic_DNA"/>
</dbReference>
<organism evidence="2">
    <name type="scientific">freshwater metagenome</name>
    <dbReference type="NCBI Taxonomy" id="449393"/>
    <lineage>
        <taxon>unclassified sequences</taxon>
        <taxon>metagenomes</taxon>
        <taxon>ecological metagenomes</taxon>
    </lineage>
</organism>
<dbReference type="EMBL" id="CAFBPM010000027">
    <property type="protein sequence ID" value="CAB5031821.1"/>
    <property type="molecule type" value="Genomic_DNA"/>
</dbReference>
<evidence type="ECO:0000256" key="1">
    <source>
        <dbReference type="SAM" id="Phobius"/>
    </source>
</evidence>
<dbReference type="EMBL" id="CAFBLT010000001">
    <property type="protein sequence ID" value="CAB4863676.1"/>
    <property type="molecule type" value="Genomic_DNA"/>
</dbReference>
<protein>
    <submittedName>
        <fullName evidence="2">Unannotated protein</fullName>
    </submittedName>
</protein>
<evidence type="ECO:0000313" key="3">
    <source>
        <dbReference type="EMBL" id="CAB4863676.1"/>
    </source>
</evidence>
<keyword evidence="1" id="KW-1133">Transmembrane helix</keyword>
<keyword evidence="1" id="KW-0472">Membrane</keyword>
<feature type="transmembrane region" description="Helical" evidence="1">
    <location>
        <begin position="6"/>
        <end position="24"/>
    </location>
</feature>
<evidence type="ECO:0000313" key="2">
    <source>
        <dbReference type="EMBL" id="CAB4833483.1"/>
    </source>
</evidence>
<accession>A0A6J7AKZ9</accession>
<reference evidence="2" key="1">
    <citation type="submission" date="2020-05" db="EMBL/GenBank/DDBJ databases">
        <authorList>
            <person name="Chiriac C."/>
            <person name="Salcher M."/>
            <person name="Ghai R."/>
            <person name="Kavagutti S V."/>
        </authorList>
    </citation>
    <scope>NUCLEOTIDE SEQUENCE</scope>
</reference>
<gene>
    <name evidence="2" type="ORF">UFOPK3164_01472</name>
    <name evidence="3" type="ORF">UFOPK3427_00353</name>
    <name evidence="4" type="ORF">UFOPK4112_01748</name>
</gene>